<evidence type="ECO:0000256" key="2">
    <source>
        <dbReference type="ARBA" id="ARBA00022833"/>
    </source>
</evidence>
<comment type="caution">
    <text evidence="4">The sequence shown here is derived from an EMBL/GenBank/DDBJ whole genome shotgun (WGS) entry which is preliminary data.</text>
</comment>
<organism evidence="4">
    <name type="scientific">marine sediment metagenome</name>
    <dbReference type="NCBI Taxonomy" id="412755"/>
    <lineage>
        <taxon>unclassified sequences</taxon>
        <taxon>metagenomes</taxon>
        <taxon>ecological metagenomes</taxon>
    </lineage>
</organism>
<accession>A0A0F8WUE7</accession>
<sequence>MQSFDSIDHESFMIEALREAEKALARGDRPIGAVITHKGQVIARASNGSVTGKNRIAHAELSALLDCASFLNDYGTECIIYTTVEPCVMCLGAIVMANIRNIVFGMPDRYINARSIIEHNDHIRQRVH</sequence>
<dbReference type="PROSITE" id="PS00903">
    <property type="entry name" value="CYT_DCMP_DEAMINASES_1"/>
    <property type="match status" value="1"/>
</dbReference>
<dbReference type="Pfam" id="PF00383">
    <property type="entry name" value="dCMP_cyt_deam_1"/>
    <property type="match status" value="1"/>
</dbReference>
<dbReference type="SUPFAM" id="SSF53927">
    <property type="entry name" value="Cytidine deaminase-like"/>
    <property type="match status" value="1"/>
</dbReference>
<evidence type="ECO:0000256" key="1">
    <source>
        <dbReference type="ARBA" id="ARBA00022723"/>
    </source>
</evidence>
<dbReference type="PANTHER" id="PTHR11079:SF202">
    <property type="entry name" value="TRNA-SPECIFIC ADENOSINE DEAMINASE"/>
    <property type="match status" value="1"/>
</dbReference>
<dbReference type="InterPro" id="IPR016192">
    <property type="entry name" value="APOBEC/CMP_deaminase_Zn-bd"/>
</dbReference>
<evidence type="ECO:0000259" key="3">
    <source>
        <dbReference type="PROSITE" id="PS51747"/>
    </source>
</evidence>
<proteinExistence type="predicted"/>
<dbReference type="InterPro" id="IPR002125">
    <property type="entry name" value="CMP_dCMP_dom"/>
</dbReference>
<evidence type="ECO:0000313" key="4">
    <source>
        <dbReference type="EMBL" id="KKK52030.1"/>
    </source>
</evidence>
<reference evidence="4" key="1">
    <citation type="journal article" date="2015" name="Nature">
        <title>Complex archaea that bridge the gap between prokaryotes and eukaryotes.</title>
        <authorList>
            <person name="Spang A."/>
            <person name="Saw J.H."/>
            <person name="Jorgensen S.L."/>
            <person name="Zaremba-Niedzwiedzka K."/>
            <person name="Martijn J."/>
            <person name="Lind A.E."/>
            <person name="van Eijk R."/>
            <person name="Schleper C."/>
            <person name="Guy L."/>
            <person name="Ettema T.J."/>
        </authorList>
    </citation>
    <scope>NUCLEOTIDE SEQUENCE</scope>
</reference>
<protein>
    <recommendedName>
        <fullName evidence="3">CMP/dCMP-type deaminase domain-containing protein</fullName>
    </recommendedName>
</protein>
<dbReference type="AlphaFoldDB" id="A0A0F8WUE7"/>
<feature type="non-terminal residue" evidence="4">
    <location>
        <position position="128"/>
    </location>
</feature>
<feature type="domain" description="CMP/dCMP-type deaminase" evidence="3">
    <location>
        <begin position="7"/>
        <end position="118"/>
    </location>
</feature>
<keyword evidence="2" id="KW-0862">Zinc</keyword>
<dbReference type="PANTHER" id="PTHR11079">
    <property type="entry name" value="CYTOSINE DEAMINASE FAMILY MEMBER"/>
    <property type="match status" value="1"/>
</dbReference>
<dbReference type="CDD" id="cd01285">
    <property type="entry name" value="nucleoside_deaminase"/>
    <property type="match status" value="1"/>
</dbReference>
<keyword evidence="1" id="KW-0479">Metal-binding</keyword>
<dbReference type="GO" id="GO:0052717">
    <property type="term" value="F:tRNA-specific adenosine-34 deaminase activity"/>
    <property type="evidence" value="ECO:0007669"/>
    <property type="project" value="TreeGrafter"/>
</dbReference>
<name>A0A0F8WUE7_9ZZZZ</name>
<dbReference type="Gene3D" id="3.40.140.10">
    <property type="entry name" value="Cytidine Deaminase, domain 2"/>
    <property type="match status" value="1"/>
</dbReference>
<dbReference type="PROSITE" id="PS51747">
    <property type="entry name" value="CYT_DCMP_DEAMINASES_2"/>
    <property type="match status" value="1"/>
</dbReference>
<dbReference type="InterPro" id="IPR016193">
    <property type="entry name" value="Cytidine_deaminase-like"/>
</dbReference>
<dbReference type="EMBL" id="LAZR01067224">
    <property type="protein sequence ID" value="KKK52030.1"/>
    <property type="molecule type" value="Genomic_DNA"/>
</dbReference>
<dbReference type="GO" id="GO:0002100">
    <property type="term" value="P:tRNA wobble adenosine to inosine editing"/>
    <property type="evidence" value="ECO:0007669"/>
    <property type="project" value="TreeGrafter"/>
</dbReference>
<dbReference type="GO" id="GO:0008270">
    <property type="term" value="F:zinc ion binding"/>
    <property type="evidence" value="ECO:0007669"/>
    <property type="project" value="InterPro"/>
</dbReference>
<gene>
    <name evidence="4" type="ORF">LCGC14_3109050</name>
</gene>